<dbReference type="RefSeq" id="WP_257855782.1">
    <property type="nucleotide sequence ID" value="NZ_CP102514.1"/>
</dbReference>
<name>A0ABY5PVI0_9ACTN</name>
<gene>
    <name evidence="1" type="ORF">NRK68_12310</name>
</gene>
<evidence type="ECO:0008006" key="3">
    <source>
        <dbReference type="Google" id="ProtNLM"/>
    </source>
</evidence>
<protein>
    <recommendedName>
        <fullName evidence="3">Lipoprotein</fullName>
    </recommendedName>
</protein>
<sequence>MSLRIDRSTVIAVLAGVLTLTGCSTLGELALQEQPCKSMAISPQIFEKYGLPELPTSEEVQFCEGSDRDGFSAQLTFRSAPDKSRAYLTSLGMDPPSFSSVTPQKVAEHSRPDGEGWRLTQGLFYKWSIKAHDWNGQCSVDYTSFIQSSEDWDGRVYLAMYCQT</sequence>
<dbReference type="EMBL" id="CP102514">
    <property type="protein sequence ID" value="UUY47935.1"/>
    <property type="molecule type" value="Genomic_DNA"/>
</dbReference>
<accession>A0ABY5PVI0</accession>
<evidence type="ECO:0000313" key="1">
    <source>
        <dbReference type="EMBL" id="UUY47935.1"/>
    </source>
</evidence>
<dbReference type="PROSITE" id="PS51257">
    <property type="entry name" value="PROKAR_LIPOPROTEIN"/>
    <property type="match status" value="1"/>
</dbReference>
<evidence type="ECO:0000313" key="2">
    <source>
        <dbReference type="Proteomes" id="UP001057738"/>
    </source>
</evidence>
<reference evidence="1" key="1">
    <citation type="submission" date="2022-08" db="EMBL/GenBank/DDBJ databases">
        <authorList>
            <person name="Tian L."/>
        </authorList>
    </citation>
    <scope>NUCLEOTIDE SEQUENCE</scope>
    <source>
        <strain evidence="1">CM253</strain>
    </source>
</reference>
<keyword evidence="2" id="KW-1185">Reference proteome</keyword>
<dbReference type="GeneID" id="95574256"/>
<organism evidence="1 2">
    <name type="scientific">Streptomyces yangpuensis</name>
    <dbReference type="NCBI Taxonomy" id="1648182"/>
    <lineage>
        <taxon>Bacteria</taxon>
        <taxon>Bacillati</taxon>
        <taxon>Actinomycetota</taxon>
        <taxon>Actinomycetes</taxon>
        <taxon>Kitasatosporales</taxon>
        <taxon>Streptomycetaceae</taxon>
        <taxon>Streptomyces</taxon>
    </lineage>
</organism>
<dbReference type="Proteomes" id="UP001057738">
    <property type="component" value="Chromosome"/>
</dbReference>
<proteinExistence type="predicted"/>